<dbReference type="AlphaFoldDB" id="A0AAP0EIL7"/>
<sequence length="136" mass="15826">MVPFTLPSISTRIISHLLLNKKYALPYRVLLDVVVSRFMRFLYDTRAMPIIWHRSLLTFVQRLQLYIVATSVRVQKVSPTKSFVTLAAPLGEKVGKCFQGLTVWLCEASERKGSPNEKSLQMMRENQRRENQRARE</sequence>
<feature type="compositionally biased region" description="Basic and acidic residues" evidence="2">
    <location>
        <begin position="125"/>
        <end position="136"/>
    </location>
</feature>
<organism evidence="3 4">
    <name type="scientific">Stephania yunnanensis</name>
    <dbReference type="NCBI Taxonomy" id="152371"/>
    <lineage>
        <taxon>Eukaryota</taxon>
        <taxon>Viridiplantae</taxon>
        <taxon>Streptophyta</taxon>
        <taxon>Embryophyta</taxon>
        <taxon>Tracheophyta</taxon>
        <taxon>Spermatophyta</taxon>
        <taxon>Magnoliopsida</taxon>
        <taxon>Ranunculales</taxon>
        <taxon>Menispermaceae</taxon>
        <taxon>Menispermoideae</taxon>
        <taxon>Cissampelideae</taxon>
        <taxon>Stephania</taxon>
    </lineage>
</organism>
<feature type="region of interest" description="Disordered" evidence="2">
    <location>
        <begin position="111"/>
        <end position="136"/>
    </location>
</feature>
<dbReference type="GO" id="GO:0005737">
    <property type="term" value="C:cytoplasm"/>
    <property type="evidence" value="ECO:0007669"/>
    <property type="project" value="TreeGrafter"/>
</dbReference>
<comment type="caution">
    <text evidence="3">The sequence shown here is derived from an EMBL/GenBank/DDBJ whole genome shotgun (WGS) entry which is preliminary data.</text>
</comment>
<comment type="similarity">
    <text evidence="1">Belongs to the bystin family.</text>
</comment>
<keyword evidence="4" id="KW-1185">Reference proteome</keyword>
<dbReference type="PANTHER" id="PTHR12821:SF0">
    <property type="entry name" value="BYSTIN"/>
    <property type="match status" value="1"/>
</dbReference>
<dbReference type="Pfam" id="PF05291">
    <property type="entry name" value="Bystin"/>
    <property type="match status" value="1"/>
</dbReference>
<evidence type="ECO:0000256" key="1">
    <source>
        <dbReference type="ARBA" id="ARBA00007114"/>
    </source>
</evidence>
<evidence type="ECO:0000313" key="4">
    <source>
        <dbReference type="Proteomes" id="UP001420932"/>
    </source>
</evidence>
<dbReference type="PANTHER" id="PTHR12821">
    <property type="entry name" value="BYSTIN"/>
    <property type="match status" value="1"/>
</dbReference>
<dbReference type="GO" id="GO:0005730">
    <property type="term" value="C:nucleolus"/>
    <property type="evidence" value="ECO:0007669"/>
    <property type="project" value="TreeGrafter"/>
</dbReference>
<dbReference type="InterPro" id="IPR007955">
    <property type="entry name" value="Bystin"/>
</dbReference>
<gene>
    <name evidence="3" type="ORF">Syun_027781</name>
</gene>
<dbReference type="EMBL" id="JBBNAF010000012">
    <property type="protein sequence ID" value="KAK9092870.1"/>
    <property type="molecule type" value="Genomic_DNA"/>
</dbReference>
<evidence type="ECO:0000313" key="3">
    <source>
        <dbReference type="EMBL" id="KAK9092870.1"/>
    </source>
</evidence>
<accession>A0AAP0EIL7</accession>
<evidence type="ECO:0000256" key="2">
    <source>
        <dbReference type="SAM" id="MobiDB-lite"/>
    </source>
</evidence>
<dbReference type="GO" id="GO:0030515">
    <property type="term" value="F:snoRNA binding"/>
    <property type="evidence" value="ECO:0007669"/>
    <property type="project" value="TreeGrafter"/>
</dbReference>
<dbReference type="Proteomes" id="UP001420932">
    <property type="component" value="Unassembled WGS sequence"/>
</dbReference>
<protein>
    <submittedName>
        <fullName evidence="3">Uncharacterized protein</fullName>
    </submittedName>
</protein>
<dbReference type="GO" id="GO:0030688">
    <property type="term" value="C:preribosome, small subunit precursor"/>
    <property type="evidence" value="ECO:0007669"/>
    <property type="project" value="TreeGrafter"/>
</dbReference>
<proteinExistence type="inferred from homology"/>
<reference evidence="3 4" key="1">
    <citation type="submission" date="2024-01" db="EMBL/GenBank/DDBJ databases">
        <title>Genome assemblies of Stephania.</title>
        <authorList>
            <person name="Yang L."/>
        </authorList>
    </citation>
    <scope>NUCLEOTIDE SEQUENCE [LARGE SCALE GENOMIC DNA]</scope>
    <source>
        <strain evidence="3">YNDBR</strain>
        <tissue evidence="3">Leaf</tissue>
    </source>
</reference>
<dbReference type="GO" id="GO:0006364">
    <property type="term" value="P:rRNA processing"/>
    <property type="evidence" value="ECO:0007669"/>
    <property type="project" value="TreeGrafter"/>
</dbReference>
<name>A0AAP0EIL7_9MAGN</name>